<sequence>MKKIIISSAAVLLSVFSMVLTSCSDDKEDKVGNAPVVKLEEVGHKNSKEAVAGDDMHLEGNIFAENLIQRIDVTIAQEGGSFVISKSFTGDEFVGKKNAKFHKHIDIPANAPVGRYTMTFIVKDKANLSTTVKETITVKVKDNEAPKIKIQEVGHDNSMTASPGKKMHISAHITAANKIQKIVVEIHKEGTDYEKEFEFAGDYVGLTDASFNEHPMIPADAPKGEYHLHFTVKDANGVSTTVEVEGLQVK</sequence>
<dbReference type="Pfam" id="PF15418">
    <property type="entry name" value="DUF4625"/>
    <property type="match status" value="2"/>
</dbReference>
<dbReference type="InterPro" id="IPR027829">
    <property type="entry name" value="DUF4625"/>
</dbReference>
<reference evidence="2 3" key="1">
    <citation type="submission" date="2018-12" db="EMBL/GenBank/DDBJ databases">
        <title>Genome sequencing of Prevotella sp. KCOM 3155 (= JS262).</title>
        <authorList>
            <person name="Kook J.-K."/>
            <person name="Park S.-N."/>
            <person name="Lim Y.K."/>
        </authorList>
    </citation>
    <scope>NUCLEOTIDE SEQUENCE [LARGE SCALE GENOMIC DNA]</scope>
    <source>
        <strain evidence="2 3">KCOM 3155</strain>
    </source>
</reference>
<organism evidence="2 3">
    <name type="scientific">Prevotella koreensis</name>
    <dbReference type="NCBI Taxonomy" id="2490854"/>
    <lineage>
        <taxon>Bacteria</taxon>
        <taxon>Pseudomonadati</taxon>
        <taxon>Bacteroidota</taxon>
        <taxon>Bacteroidia</taxon>
        <taxon>Bacteroidales</taxon>
        <taxon>Prevotellaceae</taxon>
        <taxon>Prevotella</taxon>
    </lineage>
</organism>
<dbReference type="EMBL" id="RYYU01000001">
    <property type="protein sequence ID" value="RUL58548.1"/>
    <property type="molecule type" value="Genomic_DNA"/>
</dbReference>
<protein>
    <submittedName>
        <fullName evidence="2">DUF4625 domain-containing protein</fullName>
    </submittedName>
</protein>
<dbReference type="AlphaFoldDB" id="A0A432LJ71"/>
<evidence type="ECO:0000256" key="1">
    <source>
        <dbReference type="SAM" id="SignalP"/>
    </source>
</evidence>
<evidence type="ECO:0000313" key="3">
    <source>
        <dbReference type="Proteomes" id="UP000278983"/>
    </source>
</evidence>
<comment type="caution">
    <text evidence="2">The sequence shown here is derived from an EMBL/GenBank/DDBJ whole genome shotgun (WGS) entry which is preliminary data.</text>
</comment>
<dbReference type="PROSITE" id="PS51257">
    <property type="entry name" value="PROKAR_LIPOPROTEIN"/>
    <property type="match status" value="1"/>
</dbReference>
<keyword evidence="1" id="KW-0732">Signal</keyword>
<evidence type="ECO:0000313" key="2">
    <source>
        <dbReference type="EMBL" id="RUL58548.1"/>
    </source>
</evidence>
<feature type="chain" id="PRO_5019340390" evidence="1">
    <location>
        <begin position="25"/>
        <end position="250"/>
    </location>
</feature>
<dbReference type="Proteomes" id="UP000278983">
    <property type="component" value="Unassembled WGS sequence"/>
</dbReference>
<dbReference type="RefSeq" id="WP_126677646.1">
    <property type="nucleotide sequence ID" value="NZ_RYYU01000001.1"/>
</dbReference>
<gene>
    <name evidence="2" type="ORF">EHV08_01375</name>
</gene>
<keyword evidence="3" id="KW-1185">Reference proteome</keyword>
<feature type="signal peptide" evidence="1">
    <location>
        <begin position="1"/>
        <end position="24"/>
    </location>
</feature>
<proteinExistence type="predicted"/>
<name>A0A432LJ71_9BACT</name>
<accession>A0A432LJ71</accession>
<dbReference type="OrthoDB" id="978436at2"/>